<comment type="caution">
    <text evidence="2">The sequence shown here is derived from an EMBL/GenBank/DDBJ whole genome shotgun (WGS) entry which is preliminary data.</text>
</comment>
<keyword evidence="3" id="KW-1185">Reference proteome</keyword>
<protein>
    <recommendedName>
        <fullName evidence="4">Integral membrane protein</fullName>
    </recommendedName>
</protein>
<evidence type="ECO:0000313" key="2">
    <source>
        <dbReference type="EMBL" id="MFC3759673.1"/>
    </source>
</evidence>
<feature type="transmembrane region" description="Helical" evidence="1">
    <location>
        <begin position="97"/>
        <end position="116"/>
    </location>
</feature>
<sequence length="201" mass="20995">MSQSAVDAREQERVAWWRVVTRRWPAAVGVAVAALSISELVNATVDEGVQQALIIAIPVLVYLTAAVIDRPKSSWPVLAVTLALIFGFGVFDIDPIIGLTAASAVVLVVGVVHRLWRGSSAPAIGQILGAVGFGTAAVLALAVSPTVGGFLVGFGLLGHATWDIVHHRRNIIVARSLAEFCAVLDTLVGMAVLALTIATMT</sequence>
<feature type="transmembrane region" description="Helical" evidence="1">
    <location>
        <begin position="49"/>
        <end position="68"/>
    </location>
</feature>
<keyword evidence="1" id="KW-0472">Membrane</keyword>
<reference evidence="3" key="1">
    <citation type="journal article" date="2019" name="Int. J. Syst. Evol. Microbiol.">
        <title>The Global Catalogue of Microorganisms (GCM) 10K type strain sequencing project: providing services to taxonomists for standard genome sequencing and annotation.</title>
        <authorList>
            <consortium name="The Broad Institute Genomics Platform"/>
            <consortium name="The Broad Institute Genome Sequencing Center for Infectious Disease"/>
            <person name="Wu L."/>
            <person name="Ma J."/>
        </authorList>
    </citation>
    <scope>NUCLEOTIDE SEQUENCE [LARGE SCALE GENOMIC DNA]</scope>
    <source>
        <strain evidence="3">CGMCC 4.7241</strain>
    </source>
</reference>
<organism evidence="2 3">
    <name type="scientific">Tenggerimyces flavus</name>
    <dbReference type="NCBI Taxonomy" id="1708749"/>
    <lineage>
        <taxon>Bacteria</taxon>
        <taxon>Bacillati</taxon>
        <taxon>Actinomycetota</taxon>
        <taxon>Actinomycetes</taxon>
        <taxon>Propionibacteriales</taxon>
        <taxon>Nocardioidaceae</taxon>
        <taxon>Tenggerimyces</taxon>
    </lineage>
</organism>
<evidence type="ECO:0000313" key="3">
    <source>
        <dbReference type="Proteomes" id="UP001595699"/>
    </source>
</evidence>
<keyword evidence="1" id="KW-1133">Transmembrane helix</keyword>
<feature type="transmembrane region" description="Helical" evidence="1">
    <location>
        <begin position="75"/>
        <end position="91"/>
    </location>
</feature>
<dbReference type="RefSeq" id="WP_205121859.1">
    <property type="nucleotide sequence ID" value="NZ_JAFBCM010000001.1"/>
</dbReference>
<evidence type="ECO:0008006" key="4">
    <source>
        <dbReference type="Google" id="ProtNLM"/>
    </source>
</evidence>
<evidence type="ECO:0000256" key="1">
    <source>
        <dbReference type="SAM" id="Phobius"/>
    </source>
</evidence>
<keyword evidence="1" id="KW-0812">Transmembrane</keyword>
<name>A0ABV7Y361_9ACTN</name>
<dbReference type="EMBL" id="JBHRZH010000002">
    <property type="protein sequence ID" value="MFC3759673.1"/>
    <property type="molecule type" value="Genomic_DNA"/>
</dbReference>
<feature type="transmembrane region" description="Helical" evidence="1">
    <location>
        <begin position="177"/>
        <end position="198"/>
    </location>
</feature>
<dbReference type="Proteomes" id="UP001595699">
    <property type="component" value="Unassembled WGS sequence"/>
</dbReference>
<accession>A0ABV7Y361</accession>
<gene>
    <name evidence="2" type="ORF">ACFOUW_02365</name>
</gene>
<proteinExistence type="predicted"/>